<keyword evidence="1" id="KW-1133">Transmembrane helix</keyword>
<keyword evidence="3" id="KW-1185">Reference proteome</keyword>
<dbReference type="Gene3D" id="3.40.50.1110">
    <property type="entry name" value="SGNH hydrolase"/>
    <property type="match status" value="1"/>
</dbReference>
<sequence>MKLKIVAYVGTILVMITCTAVIIMGYLSWHQRIENKAQASDLEYEAYSKKEEEESKLTDLKERTKTLPAAMRQKFYQAAKEKRPLEIVFVGSKATSTSPNSWPTLLEKQLKAAYGKEFIHVTIKTYSQQTSKDLLNGGIVKEVMSTKPDIVLVEPPLLNEYQAFSVDRTLSNLSQLLGQWKEKQVVVIIQPPNPLYKNDSYINEVKQLHTWATDLHYTYVNHWEAWPSSTSDDLLSYLTEDHLLPNEKGQKLWSDFLTHYFISK</sequence>
<gene>
    <name evidence="2" type="ORF">AMD01_01405</name>
</gene>
<dbReference type="OrthoDB" id="2451965at2"/>
<dbReference type="InterPro" id="IPR036514">
    <property type="entry name" value="SGNH_hydro_sf"/>
</dbReference>
<dbReference type="CDD" id="cd00229">
    <property type="entry name" value="SGNH_hydrolase"/>
    <property type="match status" value="1"/>
</dbReference>
<dbReference type="STRING" id="284581.AMD01_01405"/>
<evidence type="ECO:0000313" key="3">
    <source>
        <dbReference type="Proteomes" id="UP000037558"/>
    </source>
</evidence>
<name>A0A0M0LHA7_9BACI</name>
<dbReference type="RefSeq" id="WP_053399595.1">
    <property type="nucleotide sequence ID" value="NZ_LILC01000002.1"/>
</dbReference>
<proteinExistence type="predicted"/>
<evidence type="ECO:0000313" key="2">
    <source>
        <dbReference type="EMBL" id="KOO50440.1"/>
    </source>
</evidence>
<comment type="caution">
    <text evidence="2">The sequence shown here is derived from an EMBL/GenBank/DDBJ whole genome shotgun (WGS) entry which is preliminary data.</text>
</comment>
<evidence type="ECO:0008006" key="4">
    <source>
        <dbReference type="Google" id="ProtNLM"/>
    </source>
</evidence>
<protein>
    <recommendedName>
        <fullName evidence="4">SGNH/GDSL hydrolase family protein</fullName>
    </recommendedName>
</protein>
<dbReference type="AlphaFoldDB" id="A0A0M0LHA7"/>
<reference evidence="3" key="1">
    <citation type="submission" date="2015-08" db="EMBL/GenBank/DDBJ databases">
        <title>Fjat-14210 dsm16467.</title>
        <authorList>
            <person name="Liu B."/>
            <person name="Wang J."/>
            <person name="Zhu Y."/>
            <person name="Liu G."/>
            <person name="Chen Q."/>
            <person name="Chen Z."/>
            <person name="Lan J."/>
            <person name="Che J."/>
            <person name="Ge C."/>
            <person name="Shi H."/>
            <person name="Pan Z."/>
            <person name="Liu X."/>
        </authorList>
    </citation>
    <scope>NUCLEOTIDE SEQUENCE [LARGE SCALE GENOMIC DNA]</scope>
    <source>
        <strain evidence="3">DSM 16467</strain>
    </source>
</reference>
<dbReference type="EMBL" id="LILC01000002">
    <property type="protein sequence ID" value="KOO50440.1"/>
    <property type="molecule type" value="Genomic_DNA"/>
</dbReference>
<dbReference type="PATRIC" id="fig|284581.3.peg.535"/>
<dbReference type="SUPFAM" id="SSF52266">
    <property type="entry name" value="SGNH hydrolase"/>
    <property type="match status" value="1"/>
</dbReference>
<feature type="transmembrane region" description="Helical" evidence="1">
    <location>
        <begin position="6"/>
        <end position="27"/>
    </location>
</feature>
<evidence type="ECO:0000256" key="1">
    <source>
        <dbReference type="SAM" id="Phobius"/>
    </source>
</evidence>
<organism evidence="2 3">
    <name type="scientific">Priestia koreensis</name>
    <dbReference type="NCBI Taxonomy" id="284581"/>
    <lineage>
        <taxon>Bacteria</taxon>
        <taxon>Bacillati</taxon>
        <taxon>Bacillota</taxon>
        <taxon>Bacilli</taxon>
        <taxon>Bacillales</taxon>
        <taxon>Bacillaceae</taxon>
        <taxon>Priestia</taxon>
    </lineage>
</organism>
<keyword evidence="1" id="KW-0472">Membrane</keyword>
<dbReference type="Proteomes" id="UP000037558">
    <property type="component" value="Unassembled WGS sequence"/>
</dbReference>
<keyword evidence="1" id="KW-0812">Transmembrane</keyword>
<accession>A0A0M0LHA7</accession>